<organism evidence="2">
    <name type="scientific">Candidatus Moduliflexus flocculans</name>
    <dbReference type="NCBI Taxonomy" id="1499966"/>
    <lineage>
        <taxon>Bacteria</taxon>
        <taxon>Candidatus Moduliflexota</taxon>
        <taxon>Candidatus Moduliflexia</taxon>
        <taxon>Candidatus Moduliflexales</taxon>
        <taxon>Candidatus Moduliflexaceae</taxon>
    </lineage>
</organism>
<dbReference type="InterPro" id="IPR043729">
    <property type="entry name" value="DUF5672"/>
</dbReference>
<feature type="domain" description="DUF5672" evidence="1">
    <location>
        <begin position="71"/>
        <end position="246"/>
    </location>
</feature>
<dbReference type="EMBL" id="DF820456">
    <property type="protein sequence ID" value="GAK50571.1"/>
    <property type="molecule type" value="Genomic_DNA"/>
</dbReference>
<accession>A0A0S6VSV6</accession>
<keyword evidence="3" id="KW-1185">Reference proteome</keyword>
<name>A0A0S6VSV6_9BACT</name>
<reference evidence="2" key="1">
    <citation type="journal article" date="2015" name="PeerJ">
        <title>First genomic representation of candidate bacterial phylum KSB3 points to enhanced environmental sensing as a trigger of wastewater bulking.</title>
        <authorList>
            <person name="Sekiguchi Y."/>
            <person name="Ohashi A."/>
            <person name="Parks D.H."/>
            <person name="Yamauchi T."/>
            <person name="Tyson G.W."/>
            <person name="Hugenholtz P."/>
        </authorList>
    </citation>
    <scope>NUCLEOTIDE SEQUENCE [LARGE SCALE GENOMIC DNA]</scope>
</reference>
<dbReference type="HOGENOM" id="CLU_1025482_0_0_0"/>
<evidence type="ECO:0000259" key="1">
    <source>
        <dbReference type="Pfam" id="PF18922"/>
    </source>
</evidence>
<dbReference type="Pfam" id="PF18922">
    <property type="entry name" value="DUF5672"/>
    <property type="match status" value="1"/>
</dbReference>
<dbReference type="AlphaFoldDB" id="A0A0S6VSV6"/>
<protein>
    <recommendedName>
        <fullName evidence="1">DUF5672 domain-containing protein</fullName>
    </recommendedName>
</protein>
<evidence type="ECO:0000313" key="3">
    <source>
        <dbReference type="Proteomes" id="UP000030700"/>
    </source>
</evidence>
<sequence length="267" mass="32075">MLTSVCRCFKIITTQPQFPVVVIIPIHKIELSSFEQIALKQCLTVLSRHQMTIIAPEGLALERLHLSHPNVNVELFDKHWFRNELQYNKLMLSPEFYRRFLRYKFMLICQLDTFIFKDELLYWCEQGFDYIGAPWFNDWFQEYSSALMKGLQFLHIPFEKRVGNGGLSLRHVKKCFLIVRMFRSKAARWGERGTHFHEDLFWSYFVTSYIPFFKVPNIQTALRFSFESQPQACYELNHRELPFGCHAWEKHGLEFWRPFLEEYGYTL</sequence>
<proteinExistence type="predicted"/>
<dbReference type="STRING" id="1499966.U14_01803"/>
<evidence type="ECO:0000313" key="2">
    <source>
        <dbReference type="EMBL" id="GAK50571.1"/>
    </source>
</evidence>
<gene>
    <name evidence="2" type="ORF">U14_01803</name>
</gene>
<dbReference type="Proteomes" id="UP000030700">
    <property type="component" value="Unassembled WGS sequence"/>
</dbReference>